<keyword evidence="1" id="KW-0732">Signal</keyword>
<proteinExistence type="predicted"/>
<gene>
    <name evidence="2" type="ORF">JMA39_13280</name>
</gene>
<feature type="chain" id="PRO_5046466599" evidence="1">
    <location>
        <begin position="27"/>
        <end position="45"/>
    </location>
</feature>
<dbReference type="RefSeq" id="WP_202722350.1">
    <property type="nucleotide sequence ID" value="NZ_BPEX01000024.1"/>
</dbReference>
<protein>
    <submittedName>
        <fullName evidence="2">Uncharacterized protein</fullName>
    </submittedName>
</protein>
<comment type="caution">
    <text evidence="2">The sequence shown here is derived from an EMBL/GenBank/DDBJ whole genome shotgun (WGS) entry which is preliminary data.</text>
</comment>
<evidence type="ECO:0000313" key="2">
    <source>
        <dbReference type="EMBL" id="MBL4914090.1"/>
    </source>
</evidence>
<name>A0ABS1T1K1_9GAMM</name>
<sequence>MLTLTYQKAWGLALLLFISFSMDASAEETPNSDKQQAAAVLYQSV</sequence>
<keyword evidence="3" id="KW-1185">Reference proteome</keyword>
<organism evidence="2 3">
    <name type="scientific">Shewanella schlegeliana</name>
    <dbReference type="NCBI Taxonomy" id="190308"/>
    <lineage>
        <taxon>Bacteria</taxon>
        <taxon>Pseudomonadati</taxon>
        <taxon>Pseudomonadota</taxon>
        <taxon>Gammaproteobacteria</taxon>
        <taxon>Alteromonadales</taxon>
        <taxon>Shewanellaceae</taxon>
        <taxon>Shewanella</taxon>
    </lineage>
</organism>
<reference evidence="2 3" key="1">
    <citation type="submission" date="2021-01" db="EMBL/GenBank/DDBJ databases">
        <title>Genome sequence of Shewanella schlegeliana JCM 11561.</title>
        <authorList>
            <person name="Zhang H."/>
            <person name="Li C."/>
        </authorList>
    </citation>
    <scope>NUCLEOTIDE SEQUENCE [LARGE SCALE GENOMIC DNA]</scope>
    <source>
        <strain evidence="2 3">JCM 11561</strain>
    </source>
</reference>
<dbReference type="Proteomes" id="UP000604898">
    <property type="component" value="Unassembled WGS sequence"/>
</dbReference>
<dbReference type="EMBL" id="JAESVD010000007">
    <property type="protein sequence ID" value="MBL4914090.1"/>
    <property type="molecule type" value="Genomic_DNA"/>
</dbReference>
<feature type="signal peptide" evidence="1">
    <location>
        <begin position="1"/>
        <end position="26"/>
    </location>
</feature>
<evidence type="ECO:0000313" key="3">
    <source>
        <dbReference type="Proteomes" id="UP000604898"/>
    </source>
</evidence>
<accession>A0ABS1T1K1</accession>
<evidence type="ECO:0000256" key="1">
    <source>
        <dbReference type="SAM" id="SignalP"/>
    </source>
</evidence>